<gene>
    <name evidence="1" type="ORF">E2C01_033522</name>
</gene>
<protein>
    <submittedName>
        <fullName evidence="1">Uncharacterized protein</fullName>
    </submittedName>
</protein>
<dbReference type="EMBL" id="VSRR010004533">
    <property type="protein sequence ID" value="MPC39969.1"/>
    <property type="molecule type" value="Genomic_DNA"/>
</dbReference>
<dbReference type="Proteomes" id="UP000324222">
    <property type="component" value="Unassembled WGS sequence"/>
</dbReference>
<proteinExistence type="predicted"/>
<reference evidence="1 2" key="1">
    <citation type="submission" date="2019-05" db="EMBL/GenBank/DDBJ databases">
        <title>Another draft genome of Portunus trituberculatus and its Hox gene families provides insights of decapod evolution.</title>
        <authorList>
            <person name="Jeong J.-H."/>
            <person name="Song I."/>
            <person name="Kim S."/>
            <person name="Choi T."/>
            <person name="Kim D."/>
            <person name="Ryu S."/>
            <person name="Kim W."/>
        </authorList>
    </citation>
    <scope>NUCLEOTIDE SEQUENCE [LARGE SCALE GENOMIC DNA]</scope>
    <source>
        <tissue evidence="1">Muscle</tissue>
    </source>
</reference>
<evidence type="ECO:0000313" key="2">
    <source>
        <dbReference type="Proteomes" id="UP000324222"/>
    </source>
</evidence>
<name>A0A5B7F3Y7_PORTR</name>
<organism evidence="1 2">
    <name type="scientific">Portunus trituberculatus</name>
    <name type="common">Swimming crab</name>
    <name type="synonym">Neptunus trituberculatus</name>
    <dbReference type="NCBI Taxonomy" id="210409"/>
    <lineage>
        <taxon>Eukaryota</taxon>
        <taxon>Metazoa</taxon>
        <taxon>Ecdysozoa</taxon>
        <taxon>Arthropoda</taxon>
        <taxon>Crustacea</taxon>
        <taxon>Multicrustacea</taxon>
        <taxon>Malacostraca</taxon>
        <taxon>Eumalacostraca</taxon>
        <taxon>Eucarida</taxon>
        <taxon>Decapoda</taxon>
        <taxon>Pleocyemata</taxon>
        <taxon>Brachyura</taxon>
        <taxon>Eubrachyura</taxon>
        <taxon>Portunoidea</taxon>
        <taxon>Portunidae</taxon>
        <taxon>Portuninae</taxon>
        <taxon>Portunus</taxon>
    </lineage>
</organism>
<keyword evidence="2" id="KW-1185">Reference proteome</keyword>
<comment type="caution">
    <text evidence="1">The sequence shown here is derived from an EMBL/GenBank/DDBJ whole genome shotgun (WGS) entry which is preliminary data.</text>
</comment>
<sequence length="66" mass="7271">MQTSSTALACQCTLGANTVHMTLMAVRKQTKFVIVDQRNRKGDEIVKLSVSQITDTAVLGCFRARQ</sequence>
<accession>A0A5B7F3Y7</accession>
<evidence type="ECO:0000313" key="1">
    <source>
        <dbReference type="EMBL" id="MPC39969.1"/>
    </source>
</evidence>
<dbReference type="AlphaFoldDB" id="A0A5B7F3Y7"/>